<evidence type="ECO:0000259" key="3">
    <source>
        <dbReference type="Pfam" id="PF00248"/>
    </source>
</evidence>
<dbReference type="EMBL" id="HBHQ01016461">
    <property type="protein sequence ID" value="CAD9819168.1"/>
    <property type="molecule type" value="Transcribed_RNA"/>
</dbReference>
<feature type="region of interest" description="Disordered" evidence="2">
    <location>
        <begin position="221"/>
        <end position="240"/>
    </location>
</feature>
<organism evidence="4">
    <name type="scientific">Attheya septentrionalis</name>
    <dbReference type="NCBI Taxonomy" id="420275"/>
    <lineage>
        <taxon>Eukaryota</taxon>
        <taxon>Sar</taxon>
        <taxon>Stramenopiles</taxon>
        <taxon>Ochrophyta</taxon>
        <taxon>Bacillariophyta</taxon>
        <taxon>Coscinodiscophyceae</taxon>
        <taxon>Chaetocerotophycidae</taxon>
        <taxon>Chaetocerotales</taxon>
        <taxon>Attheyaceae</taxon>
        <taxon>Attheya</taxon>
    </lineage>
</organism>
<dbReference type="AlphaFoldDB" id="A0A7S2XP15"/>
<proteinExistence type="predicted"/>
<dbReference type="InterPro" id="IPR050523">
    <property type="entry name" value="AKR_Detox_Biosynth"/>
</dbReference>
<evidence type="ECO:0000313" key="4">
    <source>
        <dbReference type="EMBL" id="CAD9819168.1"/>
    </source>
</evidence>
<keyword evidence="1" id="KW-0560">Oxidoreductase</keyword>
<protein>
    <recommendedName>
        <fullName evidence="3">NADP-dependent oxidoreductase domain-containing protein</fullName>
    </recommendedName>
</protein>
<gene>
    <name evidence="4" type="ORF">ASEP1449_LOCUS11000</name>
</gene>
<dbReference type="Gene3D" id="3.20.20.100">
    <property type="entry name" value="NADP-dependent oxidoreductase domain"/>
    <property type="match status" value="1"/>
</dbReference>
<dbReference type="PANTHER" id="PTHR43364:SF4">
    <property type="entry name" value="NAD(P)-LINKED OXIDOREDUCTASE SUPERFAMILY PROTEIN"/>
    <property type="match status" value="1"/>
</dbReference>
<dbReference type="SUPFAM" id="SSF51430">
    <property type="entry name" value="NAD(P)-linked oxidoreductase"/>
    <property type="match status" value="1"/>
</dbReference>
<evidence type="ECO:0000256" key="1">
    <source>
        <dbReference type="ARBA" id="ARBA00023002"/>
    </source>
</evidence>
<reference evidence="4" key="1">
    <citation type="submission" date="2021-01" db="EMBL/GenBank/DDBJ databases">
        <authorList>
            <person name="Corre E."/>
            <person name="Pelletier E."/>
            <person name="Niang G."/>
            <person name="Scheremetjew M."/>
            <person name="Finn R."/>
            <person name="Kale V."/>
            <person name="Holt S."/>
            <person name="Cochrane G."/>
            <person name="Meng A."/>
            <person name="Brown T."/>
            <person name="Cohen L."/>
        </authorList>
    </citation>
    <scope>NUCLEOTIDE SEQUENCE</scope>
    <source>
        <strain evidence="4">CCMP2084</strain>
    </source>
</reference>
<name>A0A7S2XP15_9STRA</name>
<evidence type="ECO:0000256" key="2">
    <source>
        <dbReference type="SAM" id="MobiDB-lite"/>
    </source>
</evidence>
<dbReference type="Pfam" id="PF00248">
    <property type="entry name" value="Aldo_ket_red"/>
    <property type="match status" value="1"/>
</dbReference>
<dbReference type="InterPro" id="IPR036812">
    <property type="entry name" value="NAD(P)_OxRdtase_dom_sf"/>
</dbReference>
<feature type="domain" description="NADP-dependent oxidoreductase" evidence="3">
    <location>
        <begin position="7"/>
        <end position="318"/>
    </location>
</feature>
<dbReference type="GO" id="GO:0016491">
    <property type="term" value="F:oxidoreductase activity"/>
    <property type="evidence" value="ECO:0007669"/>
    <property type="project" value="UniProtKB-KW"/>
</dbReference>
<dbReference type="PANTHER" id="PTHR43364">
    <property type="entry name" value="NADH-SPECIFIC METHYLGLYOXAL REDUCTASE-RELATED"/>
    <property type="match status" value="1"/>
</dbReference>
<dbReference type="InterPro" id="IPR023210">
    <property type="entry name" value="NADP_OxRdtase_dom"/>
</dbReference>
<sequence>MRMPIPRLYLGTMTFGWSAQTSSVVDESVATEMVRHFLDHSDTKAIHYIDTARIYAGGKTEQILGSALRTIGSEPKYALSPLVVGTKAHPSQPEGLSTEGISQQFQASLNAMKLPNSASQVGEFYLHQPDVEHSLLESLQTAHHMITEGQITELGLSNYHASEVQRAFELCEQHGLTKPTVYQGLYNPLNRAVETELVPLLKKNNCRFIAYNPLAAGLLAGKHKRPSSSDNNSNEAEVKAGRFKNNPNYLPRFYTDANFDALDLIQSALQKEEGQLTMVEATYRWMLLHSALDASAGDGLLIGASSVAQLDENLAACAAAANMGPLSSQLVQAFDDAWKITEQAGCFPYWRSYSSDMPGRESLDHGASYSAIKK</sequence>
<accession>A0A7S2XP15</accession>